<feature type="transmembrane region" description="Helical" evidence="1">
    <location>
        <begin position="36"/>
        <end position="57"/>
    </location>
</feature>
<accession>A0A315XYA7</accession>
<keyword evidence="1" id="KW-1133">Transmembrane helix</keyword>
<evidence type="ECO:0000313" key="2">
    <source>
        <dbReference type="EMBL" id="PWJ11833.1"/>
    </source>
</evidence>
<evidence type="ECO:0000256" key="1">
    <source>
        <dbReference type="SAM" id="Phobius"/>
    </source>
</evidence>
<dbReference type="Proteomes" id="UP000245720">
    <property type="component" value="Unassembled WGS sequence"/>
</dbReference>
<feature type="transmembrane region" description="Helical" evidence="1">
    <location>
        <begin position="131"/>
        <end position="152"/>
    </location>
</feature>
<reference evidence="2 3" key="1">
    <citation type="submission" date="2018-05" db="EMBL/GenBank/DDBJ databases">
        <title>The Hungate 1000. A catalogue of reference genomes from the rumen microbiome.</title>
        <authorList>
            <person name="Kelly W."/>
        </authorList>
    </citation>
    <scope>NUCLEOTIDE SEQUENCE [LARGE SCALE GENOMIC DNA]</scope>
    <source>
        <strain evidence="2 3">SAb67</strain>
    </source>
</reference>
<keyword evidence="1" id="KW-0812">Transmembrane</keyword>
<protein>
    <submittedName>
        <fullName evidence="2">Uncharacterized protein</fullName>
    </submittedName>
</protein>
<dbReference type="AlphaFoldDB" id="A0A315XYA7"/>
<dbReference type="OrthoDB" id="1822106at2"/>
<organism evidence="2 3">
    <name type="scientific">Ruminococcus flavefaciens</name>
    <dbReference type="NCBI Taxonomy" id="1265"/>
    <lineage>
        <taxon>Bacteria</taxon>
        <taxon>Bacillati</taxon>
        <taxon>Bacillota</taxon>
        <taxon>Clostridia</taxon>
        <taxon>Eubacteriales</taxon>
        <taxon>Oscillospiraceae</taxon>
        <taxon>Ruminococcus</taxon>
    </lineage>
</organism>
<proteinExistence type="predicted"/>
<name>A0A315XYA7_RUMFL</name>
<gene>
    <name evidence="2" type="ORF">IE37_02097</name>
</gene>
<keyword evidence="1" id="KW-0472">Membrane</keyword>
<dbReference type="EMBL" id="QGDI01000008">
    <property type="protein sequence ID" value="PWJ11833.1"/>
    <property type="molecule type" value="Genomic_DNA"/>
</dbReference>
<dbReference type="STRING" id="1265.SAMN02910280_1353"/>
<comment type="caution">
    <text evidence="2">The sequence shown here is derived from an EMBL/GenBank/DDBJ whole genome shotgun (WGS) entry which is preliminary data.</text>
</comment>
<sequence>MPKTNKDNELDKMYKELLETRKSVNSVSSKSEGSRLLSFFVGLLLLGGGLFMIFQNIEVTSSWGYGGHIFSFGGFHLANGLIMLPIIIGIAMLFLMDKKIYGWIVLSIGIVIVLLSVMLTTRLHWVRSNAFTFIVMFGLTAAGGAMVLRELFRKD</sequence>
<evidence type="ECO:0000313" key="3">
    <source>
        <dbReference type="Proteomes" id="UP000245720"/>
    </source>
</evidence>
<feature type="transmembrane region" description="Helical" evidence="1">
    <location>
        <begin position="100"/>
        <end position="119"/>
    </location>
</feature>
<dbReference type="RefSeq" id="WP_109726859.1">
    <property type="nucleotide sequence ID" value="NZ_CACVSX010000011.1"/>
</dbReference>
<feature type="transmembrane region" description="Helical" evidence="1">
    <location>
        <begin position="69"/>
        <end position="93"/>
    </location>
</feature>